<sequence>MEQKNLILVGGGGHCKSVIEVAESAGYTILGIVDRPEELGKLVLDYKVIGVDDDIPQYVEKAEFVITVGFIKNPALRIKLYNKVKEAGGKLATIVASTAHVSKYATLGEGTVVMHQAFVNAGAQIGNNVILNTFTNIEHDAVVGDQCHISTGTMVNGDCKIGQNVFVGSQSVLANGIEVGDNIIIGAGSVVRKSISQKGIYVGNPAILKIKA</sequence>
<evidence type="ECO:0000256" key="3">
    <source>
        <dbReference type="PIRSR" id="PIRSR620019-2"/>
    </source>
</evidence>
<dbReference type="SUPFAM" id="SSF51161">
    <property type="entry name" value="Trimeric LpxA-like enzymes"/>
    <property type="match status" value="1"/>
</dbReference>
<dbReference type="Gene3D" id="3.40.50.20">
    <property type="match status" value="1"/>
</dbReference>
<feature type="site" description="Increases basicity of active site His" evidence="2">
    <location>
        <position position="140"/>
    </location>
</feature>
<evidence type="ECO:0000259" key="4">
    <source>
        <dbReference type="Pfam" id="PF17836"/>
    </source>
</evidence>
<dbReference type="Gene3D" id="2.160.10.10">
    <property type="entry name" value="Hexapeptide repeat proteins"/>
    <property type="match status" value="1"/>
</dbReference>
<dbReference type="InterPro" id="IPR011004">
    <property type="entry name" value="Trimer_LpxA-like_sf"/>
</dbReference>
<dbReference type="RefSeq" id="WP_008777051.1">
    <property type="nucleotide sequence ID" value="NZ_CAXTIO010000018.1"/>
</dbReference>
<feature type="binding site" evidence="3">
    <location>
        <position position="148"/>
    </location>
    <ligand>
        <name>acetyl-CoA</name>
        <dbReference type="ChEBI" id="CHEBI:57288"/>
    </ligand>
</feature>
<accession>A0A139L4Y4</accession>
<evidence type="ECO:0000313" key="6">
    <source>
        <dbReference type="EMBL" id="MDC2744569.1"/>
    </source>
</evidence>
<dbReference type="AlphaFoldDB" id="A0A139L4Y4"/>
<dbReference type="GO" id="GO:0016740">
    <property type="term" value="F:transferase activity"/>
    <property type="evidence" value="ECO:0007669"/>
    <property type="project" value="UniProtKB-KW"/>
</dbReference>
<evidence type="ECO:0000313" key="5">
    <source>
        <dbReference type="EMBL" id="KAA3948324.1"/>
    </source>
</evidence>
<dbReference type="NCBIfam" id="TIGR03570">
    <property type="entry name" value="NeuD_NnaD"/>
    <property type="match status" value="1"/>
</dbReference>
<dbReference type="InterPro" id="IPR020019">
    <property type="entry name" value="AcTrfase_PglD-like"/>
</dbReference>
<comment type="similarity">
    <text evidence="1">Belongs to the transferase hexapeptide repeat family.</text>
</comment>
<dbReference type="Proteomes" id="UP000323717">
    <property type="component" value="Unassembled WGS sequence"/>
</dbReference>
<dbReference type="InterPro" id="IPR001451">
    <property type="entry name" value="Hexapep"/>
</dbReference>
<evidence type="ECO:0000313" key="7">
    <source>
        <dbReference type="Proteomes" id="UP000323717"/>
    </source>
</evidence>
<evidence type="ECO:0000256" key="1">
    <source>
        <dbReference type="ARBA" id="ARBA00007274"/>
    </source>
</evidence>
<gene>
    <name evidence="5" type="ORF">F3D71_16820</name>
    <name evidence="6" type="ORF">PO382_20345</name>
</gene>
<dbReference type="EMBL" id="JAQNZF010000033">
    <property type="protein sequence ID" value="MDC2744569.1"/>
    <property type="molecule type" value="Genomic_DNA"/>
</dbReference>
<dbReference type="InterPro" id="IPR050179">
    <property type="entry name" value="Trans_hexapeptide_repeat"/>
</dbReference>
<dbReference type="PANTHER" id="PTHR43300">
    <property type="entry name" value="ACETYLTRANSFERASE"/>
    <property type="match status" value="1"/>
</dbReference>
<reference evidence="6" key="2">
    <citation type="submission" date="2022-10" db="EMBL/GenBank/DDBJ databases">
        <title>Human gut microbiome strain richness.</title>
        <authorList>
            <person name="Chen-Liaw A."/>
        </authorList>
    </citation>
    <scope>NUCLEOTIDE SEQUENCE</scope>
    <source>
        <strain evidence="6">BSD2780120875st1_E1_BSD2780120875_150330</strain>
    </source>
</reference>
<proteinExistence type="inferred from homology"/>
<dbReference type="PANTHER" id="PTHR43300:SF7">
    <property type="entry name" value="UDP-N-ACETYLBACILLOSAMINE N-ACETYLTRANSFERASE"/>
    <property type="match status" value="1"/>
</dbReference>
<dbReference type="Pfam" id="PF17836">
    <property type="entry name" value="PglD_N"/>
    <property type="match status" value="1"/>
</dbReference>
<comment type="caution">
    <text evidence="5">The sequence shown here is derived from an EMBL/GenBank/DDBJ whole genome shotgun (WGS) entry which is preliminary data.</text>
</comment>
<keyword evidence="5" id="KW-0808">Transferase</keyword>
<feature type="domain" description="PglD N-terminal" evidence="4">
    <location>
        <begin position="5"/>
        <end position="84"/>
    </location>
</feature>
<dbReference type="EMBL" id="VWLE01000258">
    <property type="protein sequence ID" value="KAA3948324.1"/>
    <property type="molecule type" value="Genomic_DNA"/>
</dbReference>
<dbReference type="InterPro" id="IPR041561">
    <property type="entry name" value="PglD_N"/>
</dbReference>
<dbReference type="CDD" id="cd03360">
    <property type="entry name" value="LbH_AT_putative"/>
    <property type="match status" value="1"/>
</dbReference>
<dbReference type="Pfam" id="PF00132">
    <property type="entry name" value="Hexapep"/>
    <property type="match status" value="1"/>
</dbReference>
<organism evidence="5 7">
    <name type="scientific">Bacteroides ovatus</name>
    <dbReference type="NCBI Taxonomy" id="28116"/>
    <lineage>
        <taxon>Bacteria</taxon>
        <taxon>Pseudomonadati</taxon>
        <taxon>Bacteroidota</taxon>
        <taxon>Bacteroidia</taxon>
        <taxon>Bacteroidales</taxon>
        <taxon>Bacteroidaceae</taxon>
        <taxon>Bacteroides</taxon>
    </lineage>
</organism>
<protein>
    <submittedName>
        <fullName evidence="5">Acetyltransferase</fullName>
    </submittedName>
</protein>
<reference evidence="5 7" key="1">
    <citation type="journal article" date="2019" name="Nat. Med.">
        <title>A library of human gut bacterial isolates paired with longitudinal multiomics data enables mechanistic microbiome research.</title>
        <authorList>
            <person name="Poyet M."/>
            <person name="Groussin M."/>
            <person name="Gibbons S.M."/>
            <person name="Avila-Pacheco J."/>
            <person name="Jiang X."/>
            <person name="Kearney S.M."/>
            <person name="Perrotta A.R."/>
            <person name="Berdy B."/>
            <person name="Zhao S."/>
            <person name="Lieberman T.D."/>
            <person name="Swanson P.K."/>
            <person name="Smith M."/>
            <person name="Roesemann S."/>
            <person name="Alexander J.E."/>
            <person name="Rich S.A."/>
            <person name="Livny J."/>
            <person name="Vlamakis H."/>
            <person name="Clish C."/>
            <person name="Bullock K."/>
            <person name="Deik A."/>
            <person name="Scott J."/>
            <person name="Pierce K.A."/>
            <person name="Xavier R.J."/>
            <person name="Alm E.J."/>
        </authorList>
    </citation>
    <scope>NUCLEOTIDE SEQUENCE [LARGE SCALE GENOMIC DNA]</scope>
    <source>
        <strain evidence="5 7">BIOML-A163</strain>
    </source>
</reference>
<feature type="active site" description="Proton acceptor" evidence="2">
    <location>
        <position position="139"/>
    </location>
</feature>
<dbReference type="Proteomes" id="UP001219389">
    <property type="component" value="Unassembled WGS sequence"/>
</dbReference>
<evidence type="ECO:0000256" key="2">
    <source>
        <dbReference type="PIRSR" id="PIRSR620019-1"/>
    </source>
</evidence>
<feature type="binding site" evidence="3">
    <location>
        <position position="69"/>
    </location>
    <ligand>
        <name>substrate</name>
    </ligand>
</feature>
<name>A0A139L4Y4_BACOV</name>